<feature type="compositionally biased region" description="Acidic residues" evidence="1">
    <location>
        <begin position="51"/>
        <end position="69"/>
    </location>
</feature>
<feature type="compositionally biased region" description="Acidic residues" evidence="1">
    <location>
        <begin position="103"/>
        <end position="120"/>
    </location>
</feature>
<feature type="region of interest" description="Disordered" evidence="1">
    <location>
        <begin position="46"/>
        <end position="147"/>
    </location>
</feature>
<dbReference type="Proteomes" id="UP001165083">
    <property type="component" value="Unassembled WGS sequence"/>
</dbReference>
<dbReference type="AlphaFoldDB" id="A0A9W6WPX0"/>
<evidence type="ECO:0000256" key="1">
    <source>
        <dbReference type="SAM" id="MobiDB-lite"/>
    </source>
</evidence>
<gene>
    <name evidence="2" type="ORF">Plil01_000354000</name>
</gene>
<feature type="compositionally biased region" description="Acidic residues" evidence="1">
    <location>
        <begin position="132"/>
        <end position="147"/>
    </location>
</feature>
<dbReference type="OrthoDB" id="167227at2759"/>
<reference evidence="2" key="1">
    <citation type="submission" date="2023-04" db="EMBL/GenBank/DDBJ databases">
        <title>Phytophthora lilii NBRC 32176.</title>
        <authorList>
            <person name="Ichikawa N."/>
            <person name="Sato H."/>
            <person name="Tonouchi N."/>
        </authorList>
    </citation>
    <scope>NUCLEOTIDE SEQUENCE</scope>
    <source>
        <strain evidence="2">NBRC 32176</strain>
    </source>
</reference>
<name>A0A9W6WPX0_9STRA</name>
<evidence type="ECO:0000313" key="3">
    <source>
        <dbReference type="Proteomes" id="UP001165083"/>
    </source>
</evidence>
<feature type="region of interest" description="Disordered" evidence="1">
    <location>
        <begin position="1"/>
        <end position="20"/>
    </location>
</feature>
<keyword evidence="3" id="KW-1185">Reference proteome</keyword>
<protein>
    <submittedName>
        <fullName evidence="2">Unnamed protein product</fullName>
    </submittedName>
</protein>
<dbReference type="EMBL" id="BSXW01000138">
    <property type="protein sequence ID" value="GMF13015.1"/>
    <property type="molecule type" value="Genomic_DNA"/>
</dbReference>
<comment type="caution">
    <text evidence="2">The sequence shown here is derived from an EMBL/GenBank/DDBJ whole genome shotgun (WGS) entry which is preliminary data.</text>
</comment>
<sequence length="180" mass="20657">MELEVDEDGYNSSSSVDEDAELELSCALHDLALRVKNFEASMQGRFKQGLEDEEDEEITEDIDHFEEDASCYYGRHRMDSDSASPKRRRRRSSGYKMTKPQHDEEEGSDVGEFDSEEEDRPEAKSGRYGSESSEDDEEWDSQEEKEEFCELKQNIAKLLQSMQEEAKALEGNQADCKGVE</sequence>
<proteinExistence type="predicted"/>
<accession>A0A9W6WPX0</accession>
<organism evidence="2 3">
    <name type="scientific">Phytophthora lilii</name>
    <dbReference type="NCBI Taxonomy" id="2077276"/>
    <lineage>
        <taxon>Eukaryota</taxon>
        <taxon>Sar</taxon>
        <taxon>Stramenopiles</taxon>
        <taxon>Oomycota</taxon>
        <taxon>Peronosporomycetes</taxon>
        <taxon>Peronosporales</taxon>
        <taxon>Peronosporaceae</taxon>
        <taxon>Phytophthora</taxon>
    </lineage>
</organism>
<evidence type="ECO:0000313" key="2">
    <source>
        <dbReference type="EMBL" id="GMF13015.1"/>
    </source>
</evidence>